<dbReference type="InterPro" id="IPR054189">
    <property type="entry name" value="DUF6894"/>
</dbReference>
<gene>
    <name evidence="2" type="ORF">BB934_21800</name>
</gene>
<dbReference type="RefSeq" id="WP_099511533.1">
    <property type="nucleotide sequence ID" value="NZ_CP016616.1"/>
</dbReference>
<dbReference type="AlphaFoldDB" id="A0A1B2EKN1"/>
<dbReference type="Pfam" id="PF21834">
    <property type="entry name" value="DUF6894"/>
    <property type="match status" value="1"/>
</dbReference>
<proteinExistence type="predicted"/>
<feature type="domain" description="DUF6894" evidence="1">
    <location>
        <begin position="4"/>
        <end position="72"/>
    </location>
</feature>
<sequence length="83" mass="9427">MSSRFYFNLTNGSHFIHDSEGCQLEDINSAVAFANKAIKELRAEASLPSEVWQRWEMEIHNSAGEVVWVVPLEPLPVKKCSLH</sequence>
<accession>A0A1B2EKN1</accession>
<reference evidence="2" key="1">
    <citation type="submission" date="2016-07" db="EMBL/GenBank/DDBJ databases">
        <title>Microvirga ossetica sp. nov. a new species of rhizobia isolated from root nodules of the legume species Vicia alpestris Steven originated from North Ossetia region in the Caucasus.</title>
        <authorList>
            <person name="Safronova V.I."/>
            <person name="Kuznetsova I.G."/>
            <person name="Sazanova A.L."/>
            <person name="Belimov A."/>
            <person name="Andronov E."/>
            <person name="Osledkin Y.S."/>
            <person name="Onishchuk O.P."/>
            <person name="Kurchak O.N."/>
            <person name="Shaposhnikov A.I."/>
            <person name="Willems A."/>
            <person name="Tikhonovich I.A."/>
        </authorList>
    </citation>
    <scope>NUCLEOTIDE SEQUENCE [LARGE SCALE GENOMIC DNA]</scope>
    <source>
        <strain evidence="2">V5/3M</strain>
    </source>
</reference>
<dbReference type="EMBL" id="CP016616">
    <property type="protein sequence ID" value="ANY80536.1"/>
    <property type="molecule type" value="Genomic_DNA"/>
</dbReference>
<evidence type="ECO:0000313" key="2">
    <source>
        <dbReference type="EMBL" id="ANY80536.1"/>
    </source>
</evidence>
<name>A0A1B2EKN1_9HYPH</name>
<protein>
    <recommendedName>
        <fullName evidence="1">DUF6894 domain-containing protein</fullName>
    </recommendedName>
</protein>
<evidence type="ECO:0000259" key="1">
    <source>
        <dbReference type="Pfam" id="PF21834"/>
    </source>
</evidence>
<organism evidence="2">
    <name type="scientific">Microvirga ossetica</name>
    <dbReference type="NCBI Taxonomy" id="1882682"/>
    <lineage>
        <taxon>Bacteria</taxon>
        <taxon>Pseudomonadati</taxon>
        <taxon>Pseudomonadota</taxon>
        <taxon>Alphaproteobacteria</taxon>
        <taxon>Hyphomicrobiales</taxon>
        <taxon>Methylobacteriaceae</taxon>
        <taxon>Microvirga</taxon>
    </lineage>
</organism>
<dbReference type="KEGG" id="moc:BB934_21800"/>